<keyword evidence="3" id="KW-0731">Sigma factor</keyword>
<dbReference type="GO" id="GO:0003677">
    <property type="term" value="F:DNA binding"/>
    <property type="evidence" value="ECO:0007669"/>
    <property type="project" value="UniProtKB-KW"/>
</dbReference>
<dbReference type="PANTHER" id="PTHR43133:SF58">
    <property type="entry name" value="ECF RNA POLYMERASE SIGMA FACTOR SIGD"/>
    <property type="match status" value="1"/>
</dbReference>
<dbReference type="Pfam" id="PF04542">
    <property type="entry name" value="Sigma70_r2"/>
    <property type="match status" value="1"/>
</dbReference>
<dbReference type="Gene3D" id="1.10.10.10">
    <property type="entry name" value="Winged helix-like DNA-binding domain superfamily/Winged helix DNA-binding domain"/>
    <property type="match status" value="1"/>
</dbReference>
<dbReference type="SUPFAM" id="SSF88946">
    <property type="entry name" value="Sigma2 domain of RNA polymerase sigma factors"/>
    <property type="match status" value="1"/>
</dbReference>
<dbReference type="AlphaFoldDB" id="A0A4R6S661"/>
<keyword evidence="5" id="KW-0804">Transcription</keyword>
<evidence type="ECO:0000256" key="2">
    <source>
        <dbReference type="ARBA" id="ARBA00023015"/>
    </source>
</evidence>
<evidence type="ECO:0000259" key="6">
    <source>
        <dbReference type="Pfam" id="PF04542"/>
    </source>
</evidence>
<dbReference type="InterPro" id="IPR039425">
    <property type="entry name" value="RNA_pol_sigma-70-like"/>
</dbReference>
<evidence type="ECO:0000256" key="1">
    <source>
        <dbReference type="ARBA" id="ARBA00010641"/>
    </source>
</evidence>
<evidence type="ECO:0000313" key="7">
    <source>
        <dbReference type="EMBL" id="TDP95349.1"/>
    </source>
</evidence>
<reference evidence="7 8" key="1">
    <citation type="submission" date="2019-03" db="EMBL/GenBank/DDBJ databases">
        <title>Genomic analyses of the natural microbiome of Caenorhabditis elegans.</title>
        <authorList>
            <person name="Samuel B."/>
        </authorList>
    </citation>
    <scope>NUCLEOTIDE SEQUENCE [LARGE SCALE GENOMIC DNA]</scope>
    <source>
        <strain evidence="7 8">JUb18</strain>
    </source>
</reference>
<dbReference type="InterPro" id="IPR014284">
    <property type="entry name" value="RNA_pol_sigma-70_dom"/>
</dbReference>
<gene>
    <name evidence="7" type="ORF">EDF62_0027</name>
</gene>
<name>A0A4R6S661_9MICO</name>
<dbReference type="GO" id="GO:0016987">
    <property type="term" value="F:sigma factor activity"/>
    <property type="evidence" value="ECO:0007669"/>
    <property type="project" value="UniProtKB-KW"/>
</dbReference>
<dbReference type="InterPro" id="IPR007627">
    <property type="entry name" value="RNA_pol_sigma70_r2"/>
</dbReference>
<dbReference type="PANTHER" id="PTHR43133">
    <property type="entry name" value="RNA POLYMERASE ECF-TYPE SIGMA FACTO"/>
    <property type="match status" value="1"/>
</dbReference>
<dbReference type="OrthoDB" id="3747638at2"/>
<dbReference type="InterPro" id="IPR013324">
    <property type="entry name" value="RNA_pol_sigma_r3/r4-like"/>
</dbReference>
<evidence type="ECO:0000256" key="3">
    <source>
        <dbReference type="ARBA" id="ARBA00023082"/>
    </source>
</evidence>
<organism evidence="7 8">
    <name type="scientific">Leucobacter luti</name>
    <dbReference type="NCBI Taxonomy" id="340320"/>
    <lineage>
        <taxon>Bacteria</taxon>
        <taxon>Bacillati</taxon>
        <taxon>Actinomycetota</taxon>
        <taxon>Actinomycetes</taxon>
        <taxon>Micrococcales</taxon>
        <taxon>Microbacteriaceae</taxon>
        <taxon>Leucobacter</taxon>
    </lineage>
</organism>
<protein>
    <submittedName>
        <fullName evidence="7">RNA polymerase sigma-70 factor (ECF subfamily)</fullName>
    </submittedName>
</protein>
<dbReference type="InterPro" id="IPR036388">
    <property type="entry name" value="WH-like_DNA-bd_sf"/>
</dbReference>
<keyword evidence="2" id="KW-0805">Transcription regulation</keyword>
<dbReference type="GO" id="GO:0006352">
    <property type="term" value="P:DNA-templated transcription initiation"/>
    <property type="evidence" value="ECO:0007669"/>
    <property type="project" value="InterPro"/>
</dbReference>
<dbReference type="RefSeq" id="WP_133615356.1">
    <property type="nucleotide sequence ID" value="NZ_SNYA01000001.1"/>
</dbReference>
<evidence type="ECO:0000313" key="8">
    <source>
        <dbReference type="Proteomes" id="UP000295601"/>
    </source>
</evidence>
<keyword evidence="4" id="KW-0238">DNA-binding</keyword>
<feature type="domain" description="RNA polymerase sigma-70 region 2" evidence="6">
    <location>
        <begin position="21"/>
        <end position="83"/>
    </location>
</feature>
<evidence type="ECO:0000256" key="5">
    <source>
        <dbReference type="ARBA" id="ARBA00023163"/>
    </source>
</evidence>
<comment type="caution">
    <text evidence="7">The sequence shown here is derived from an EMBL/GenBank/DDBJ whole genome shotgun (WGS) entry which is preliminary data.</text>
</comment>
<comment type="similarity">
    <text evidence="1">Belongs to the sigma-70 factor family. ECF subfamily.</text>
</comment>
<dbReference type="SUPFAM" id="SSF88659">
    <property type="entry name" value="Sigma3 and sigma4 domains of RNA polymerase sigma factors"/>
    <property type="match status" value="1"/>
</dbReference>
<dbReference type="Proteomes" id="UP000295601">
    <property type="component" value="Unassembled WGS sequence"/>
</dbReference>
<keyword evidence="8" id="KW-1185">Reference proteome</keyword>
<evidence type="ECO:0000256" key="4">
    <source>
        <dbReference type="ARBA" id="ARBA00023125"/>
    </source>
</evidence>
<accession>A0A4R6S661</accession>
<dbReference type="EMBL" id="SNYA01000001">
    <property type="protein sequence ID" value="TDP95349.1"/>
    <property type="molecule type" value="Genomic_DNA"/>
</dbReference>
<dbReference type="InterPro" id="IPR013325">
    <property type="entry name" value="RNA_pol_sigma_r2"/>
</dbReference>
<sequence>MKRTTFQSVSDTDTLKDSLARMVPELVGYFNRRLGNLDDASDAAGDTLVEVLRSPQKIPSDPIRFRQYVFGIARHVLARTRRGRIRNNEIADRLKAELKGSEQYAAIPEDPLLADAIGRLGGKDQELLLLVAWEGFSIVEAGATLGLKPDAARKRYSRLKQALRAQLG</sequence>
<proteinExistence type="inferred from homology"/>
<dbReference type="NCBIfam" id="TIGR02937">
    <property type="entry name" value="sigma70-ECF"/>
    <property type="match status" value="1"/>
</dbReference>
<dbReference type="Gene3D" id="1.10.1740.10">
    <property type="match status" value="1"/>
</dbReference>